<evidence type="ECO:0000259" key="3">
    <source>
        <dbReference type="Pfam" id="PF12508"/>
    </source>
</evidence>
<evidence type="ECO:0000313" key="4">
    <source>
        <dbReference type="EMBL" id="GGC33490.1"/>
    </source>
</evidence>
<evidence type="ECO:0000256" key="1">
    <source>
        <dbReference type="SAM" id="MobiDB-lite"/>
    </source>
</evidence>
<organism evidence="4 5">
    <name type="scientific">Parapedobacter defluvii</name>
    <dbReference type="NCBI Taxonomy" id="2045106"/>
    <lineage>
        <taxon>Bacteria</taxon>
        <taxon>Pseudomonadati</taxon>
        <taxon>Bacteroidota</taxon>
        <taxon>Sphingobacteriia</taxon>
        <taxon>Sphingobacteriales</taxon>
        <taxon>Sphingobacteriaceae</taxon>
        <taxon>Parapedobacter</taxon>
    </lineage>
</organism>
<comment type="caution">
    <text evidence="4">The sequence shown here is derived from an EMBL/GenBank/DDBJ whole genome shotgun (WGS) entry which is preliminary data.</text>
</comment>
<evidence type="ECO:0000256" key="2">
    <source>
        <dbReference type="SAM" id="SignalP"/>
    </source>
</evidence>
<name>A0ABQ1M1N9_9SPHI</name>
<accession>A0ABQ1M1N9</accession>
<dbReference type="EMBL" id="BMIK01000009">
    <property type="protein sequence ID" value="GGC33490.1"/>
    <property type="molecule type" value="Genomic_DNA"/>
</dbReference>
<protein>
    <recommendedName>
        <fullName evidence="3">Conjugative transposon TraM C-terminal domain-containing protein</fullName>
    </recommendedName>
</protein>
<feature type="region of interest" description="Disordered" evidence="1">
    <location>
        <begin position="32"/>
        <end position="51"/>
    </location>
</feature>
<dbReference type="Pfam" id="PF12508">
    <property type="entry name" value="Transposon_TraM"/>
    <property type="match status" value="1"/>
</dbReference>
<keyword evidence="2" id="KW-0732">Signal</keyword>
<proteinExistence type="predicted"/>
<gene>
    <name evidence="4" type="ORF">GCM10011386_27000</name>
</gene>
<feature type="signal peptide" evidence="2">
    <location>
        <begin position="1"/>
        <end position="22"/>
    </location>
</feature>
<sequence length="361" mass="39543">MRQKRKFLLALPLLVLPFAALAFYALGGGQGTQSTLPETTGINTGLPEASFKKERPANKLDYYEQARRDSLQRARSETGRDFTGTGDGFMQPDPQEQRITEKLALLEQELSRPEEAEPVYGGGGTYRMPVQAEPMPDTRADIERLERMMERLNASEPADDPEMGQLNAMLETILDIQHPGRVQEKLREQSLTNRESVYPVTLAGDSLPDNAIRAAIHRDGEVINGSSIQLRLLDSVYINGRLIPANSFAYGICAIGGERLTISVRTVRHGNSILPVSLTAYDMDGIEGLKASGSLTRDAVGRGSNDAIQSMQLMSLDPSLAAQAATVGVNAAKGLFSRRVRQAKVNTKAGYDLLLRDDNQR</sequence>
<feature type="compositionally biased region" description="Basic and acidic residues" evidence="1">
    <location>
        <begin position="67"/>
        <end position="80"/>
    </location>
</feature>
<feature type="chain" id="PRO_5045946201" description="Conjugative transposon TraM C-terminal domain-containing protein" evidence="2">
    <location>
        <begin position="23"/>
        <end position="361"/>
    </location>
</feature>
<dbReference type="Proteomes" id="UP000597338">
    <property type="component" value="Unassembled WGS sequence"/>
</dbReference>
<dbReference type="InterPro" id="IPR055407">
    <property type="entry name" value="TraM_C"/>
</dbReference>
<feature type="region of interest" description="Disordered" evidence="1">
    <location>
        <begin position="67"/>
        <end position="93"/>
    </location>
</feature>
<feature type="region of interest" description="Disordered" evidence="1">
    <location>
        <begin position="111"/>
        <end position="132"/>
    </location>
</feature>
<feature type="compositionally biased region" description="Polar residues" evidence="1">
    <location>
        <begin position="32"/>
        <end position="43"/>
    </location>
</feature>
<reference evidence="5" key="1">
    <citation type="journal article" date="2019" name="Int. J. Syst. Evol. Microbiol.">
        <title>The Global Catalogue of Microorganisms (GCM) 10K type strain sequencing project: providing services to taxonomists for standard genome sequencing and annotation.</title>
        <authorList>
            <consortium name="The Broad Institute Genomics Platform"/>
            <consortium name="The Broad Institute Genome Sequencing Center for Infectious Disease"/>
            <person name="Wu L."/>
            <person name="Ma J."/>
        </authorList>
    </citation>
    <scope>NUCLEOTIDE SEQUENCE [LARGE SCALE GENOMIC DNA]</scope>
    <source>
        <strain evidence="5">CGMCC 1.15342</strain>
    </source>
</reference>
<evidence type="ECO:0000313" key="5">
    <source>
        <dbReference type="Proteomes" id="UP000597338"/>
    </source>
</evidence>
<keyword evidence="5" id="KW-1185">Reference proteome</keyword>
<feature type="domain" description="Conjugative transposon TraM C-terminal" evidence="3">
    <location>
        <begin position="212"/>
        <end position="356"/>
    </location>
</feature>